<dbReference type="Gene3D" id="3.20.20.240">
    <property type="entry name" value="Methylmalonyl-CoA mutase"/>
    <property type="match status" value="1"/>
</dbReference>
<reference evidence="3" key="1">
    <citation type="submission" date="2019-02" db="EMBL/GenBank/DDBJ databases">
        <authorList>
            <person name="Gruber-Vodicka R. H."/>
            <person name="Seah K. B. B."/>
        </authorList>
    </citation>
    <scope>NUCLEOTIDE SEQUENCE</scope>
    <source>
        <strain evidence="3">BECK_BZ131</strain>
    </source>
</reference>
<feature type="compositionally biased region" description="Basic residues" evidence="1">
    <location>
        <begin position="109"/>
        <end position="122"/>
    </location>
</feature>
<dbReference type="InterPro" id="IPR006099">
    <property type="entry name" value="MeMalonylCoA_mutase_a/b_cat"/>
</dbReference>
<dbReference type="InterPro" id="IPR016176">
    <property type="entry name" value="Cbl-dep_enz_cat"/>
</dbReference>
<dbReference type="Pfam" id="PF01642">
    <property type="entry name" value="MM_CoA_mutase"/>
    <property type="match status" value="1"/>
</dbReference>
<gene>
    <name evidence="3" type="ORF">BECKFW1821C_GA0114237_100110</name>
</gene>
<name>A0A450T468_9GAMM</name>
<proteinExistence type="predicted"/>
<dbReference type="PANTHER" id="PTHR48101:SF4">
    <property type="entry name" value="METHYLMALONYL-COA MUTASE, MITOCHONDRIAL"/>
    <property type="match status" value="1"/>
</dbReference>
<dbReference type="GO" id="GO:0005737">
    <property type="term" value="C:cytoplasm"/>
    <property type="evidence" value="ECO:0007669"/>
    <property type="project" value="TreeGrafter"/>
</dbReference>
<evidence type="ECO:0000313" key="3">
    <source>
        <dbReference type="EMBL" id="VFJ61122.1"/>
    </source>
</evidence>
<accession>A0A450T468</accession>
<dbReference type="AlphaFoldDB" id="A0A450T468"/>
<dbReference type="GO" id="GO:0019678">
    <property type="term" value="P:propionate metabolic process, methylmalonyl pathway"/>
    <property type="evidence" value="ECO:0007669"/>
    <property type="project" value="TreeGrafter"/>
</dbReference>
<dbReference type="SUPFAM" id="SSF51703">
    <property type="entry name" value="Cobalamin (vitamin B12)-dependent enzymes"/>
    <property type="match status" value="1"/>
</dbReference>
<evidence type="ECO:0000256" key="1">
    <source>
        <dbReference type="SAM" id="MobiDB-lite"/>
    </source>
</evidence>
<dbReference type="GO" id="GO:0004494">
    <property type="term" value="F:methylmalonyl-CoA mutase activity"/>
    <property type="evidence" value="ECO:0007669"/>
    <property type="project" value="TreeGrafter"/>
</dbReference>
<dbReference type="EMBL" id="CAADFE010000001">
    <property type="protein sequence ID" value="VFJ61122.1"/>
    <property type="molecule type" value="Genomic_DNA"/>
</dbReference>
<dbReference type="PANTHER" id="PTHR48101">
    <property type="entry name" value="METHYLMALONYL-COA MUTASE, MITOCHONDRIAL-RELATED"/>
    <property type="match status" value="1"/>
</dbReference>
<feature type="domain" description="Methylmalonyl-CoA mutase alpha/beta chain catalytic" evidence="2">
    <location>
        <begin position="43"/>
        <end position="92"/>
    </location>
</feature>
<protein>
    <submittedName>
        <fullName evidence="3">Methylmalonyl-CoA mutase</fullName>
    </submittedName>
</protein>
<sequence length="128" mass="14740">MNRNPDFTTLSYDATTFPGVGFDQWKAQVEKATGKTLEQLVSKTMEHIDVKSLYTKDDAGFDHLDHVAGIPPYFRGPYPSMYVTRPWTVRKSSRILHRLGKQRLLPAQPRRRSNGALHRLRLGHPPWL</sequence>
<dbReference type="GO" id="GO:0031419">
    <property type="term" value="F:cobalamin binding"/>
    <property type="evidence" value="ECO:0007669"/>
    <property type="project" value="InterPro"/>
</dbReference>
<feature type="region of interest" description="Disordered" evidence="1">
    <location>
        <begin position="108"/>
        <end position="128"/>
    </location>
</feature>
<evidence type="ECO:0000259" key="2">
    <source>
        <dbReference type="Pfam" id="PF01642"/>
    </source>
</evidence>
<organism evidence="3">
    <name type="scientific">Candidatus Kentrum sp. FW</name>
    <dbReference type="NCBI Taxonomy" id="2126338"/>
    <lineage>
        <taxon>Bacteria</taxon>
        <taxon>Pseudomonadati</taxon>
        <taxon>Pseudomonadota</taxon>
        <taxon>Gammaproteobacteria</taxon>
        <taxon>Candidatus Kentrum</taxon>
    </lineage>
</organism>